<dbReference type="Gene3D" id="1.25.40.10">
    <property type="entry name" value="Tetratricopeptide repeat domain"/>
    <property type="match status" value="2"/>
</dbReference>
<evidence type="ECO:0000313" key="7">
    <source>
        <dbReference type="EMBL" id="BCB28524.1"/>
    </source>
</evidence>
<dbReference type="PROSITE" id="PS50005">
    <property type="entry name" value="TPR"/>
    <property type="match status" value="1"/>
</dbReference>
<dbReference type="PANTHER" id="PTHR45586">
    <property type="entry name" value="TPR REPEAT-CONTAINING PROTEIN PA4667"/>
    <property type="match status" value="1"/>
</dbReference>
<evidence type="ECO:0000259" key="6">
    <source>
        <dbReference type="Pfam" id="PF09976"/>
    </source>
</evidence>
<dbReference type="InterPro" id="IPR018704">
    <property type="entry name" value="SecYEG/CpoB_TPR"/>
</dbReference>
<protein>
    <recommendedName>
        <fullName evidence="6">Ancillary SecYEG translocon subunit/Cell division coordinator CpoB TPR domain-containing protein</fullName>
    </recommendedName>
</protein>
<reference evidence="8" key="1">
    <citation type="submission" date="2020-03" db="EMBL/GenBank/DDBJ databases">
        <title>Complete genome sequence of sulfur-oxidizing bacterium skT11.</title>
        <authorList>
            <person name="Kanda M."/>
            <person name="Kojima H."/>
            <person name="Fukui M."/>
        </authorList>
    </citation>
    <scope>NUCLEOTIDE SEQUENCE [LARGE SCALE GENOMIC DNA]</scope>
    <source>
        <strain evidence="8">skT11</strain>
    </source>
</reference>
<evidence type="ECO:0000256" key="2">
    <source>
        <dbReference type="ARBA" id="ARBA00022803"/>
    </source>
</evidence>
<dbReference type="InterPro" id="IPR019734">
    <property type="entry name" value="TPR_rpt"/>
</dbReference>
<dbReference type="PROSITE" id="PS51257">
    <property type="entry name" value="PROKAR_LIPOPROTEIN"/>
    <property type="match status" value="1"/>
</dbReference>
<keyword evidence="5" id="KW-0732">Signal</keyword>
<dbReference type="InterPro" id="IPR011990">
    <property type="entry name" value="TPR-like_helical_dom_sf"/>
</dbReference>
<evidence type="ECO:0000256" key="3">
    <source>
        <dbReference type="PROSITE-ProRule" id="PRU00339"/>
    </source>
</evidence>
<dbReference type="EMBL" id="AP022853">
    <property type="protein sequence ID" value="BCB28524.1"/>
    <property type="molecule type" value="Genomic_DNA"/>
</dbReference>
<dbReference type="PANTHER" id="PTHR45586:SF1">
    <property type="entry name" value="LIPOPOLYSACCHARIDE ASSEMBLY PROTEIN B"/>
    <property type="match status" value="1"/>
</dbReference>
<proteinExistence type="predicted"/>
<keyword evidence="1" id="KW-0677">Repeat</keyword>
<dbReference type="KEGG" id="slac:SKTS_34100"/>
<feature type="chain" id="PRO_5026301310" description="Ancillary SecYEG translocon subunit/Cell division coordinator CpoB TPR domain-containing protein" evidence="5">
    <location>
        <begin position="23"/>
        <end position="574"/>
    </location>
</feature>
<evidence type="ECO:0000256" key="1">
    <source>
        <dbReference type="ARBA" id="ARBA00022737"/>
    </source>
</evidence>
<dbReference type="Pfam" id="PF13432">
    <property type="entry name" value="TPR_16"/>
    <property type="match status" value="1"/>
</dbReference>
<gene>
    <name evidence="7" type="ORF">SKTS_34100</name>
</gene>
<keyword evidence="4" id="KW-0175">Coiled coil</keyword>
<feature type="repeat" description="TPR" evidence="3">
    <location>
        <begin position="530"/>
        <end position="563"/>
    </location>
</feature>
<evidence type="ECO:0000313" key="8">
    <source>
        <dbReference type="Proteomes" id="UP000502260"/>
    </source>
</evidence>
<evidence type="ECO:0000256" key="5">
    <source>
        <dbReference type="SAM" id="SignalP"/>
    </source>
</evidence>
<keyword evidence="2 3" id="KW-0802">TPR repeat</keyword>
<dbReference type="InterPro" id="IPR051012">
    <property type="entry name" value="CellSynth/LPSAsmb/PSIAsmb"/>
</dbReference>
<name>A0A6F8VFS0_9PROT</name>
<dbReference type="SUPFAM" id="SSF48452">
    <property type="entry name" value="TPR-like"/>
    <property type="match status" value="2"/>
</dbReference>
<organism evidence="7 8">
    <name type="scientific">Sulfurimicrobium lacus</name>
    <dbReference type="NCBI Taxonomy" id="2715678"/>
    <lineage>
        <taxon>Bacteria</taxon>
        <taxon>Pseudomonadati</taxon>
        <taxon>Pseudomonadota</taxon>
        <taxon>Betaproteobacteria</taxon>
        <taxon>Nitrosomonadales</taxon>
        <taxon>Sulfuricellaceae</taxon>
        <taxon>Sulfurimicrobium</taxon>
    </lineage>
</organism>
<dbReference type="RefSeq" id="WP_173068078.1">
    <property type="nucleotide sequence ID" value="NZ_AP022853.1"/>
</dbReference>
<dbReference type="AlphaFoldDB" id="A0A6F8VFS0"/>
<feature type="domain" description="Ancillary SecYEG translocon subunit/Cell division coordinator CpoB TPR" evidence="6">
    <location>
        <begin position="300"/>
        <end position="399"/>
    </location>
</feature>
<dbReference type="Pfam" id="PF14559">
    <property type="entry name" value="TPR_19"/>
    <property type="match status" value="2"/>
</dbReference>
<dbReference type="Proteomes" id="UP000502260">
    <property type="component" value="Chromosome"/>
</dbReference>
<dbReference type="SMART" id="SM00028">
    <property type="entry name" value="TPR"/>
    <property type="match status" value="8"/>
</dbReference>
<feature type="coiled-coil region" evidence="4">
    <location>
        <begin position="368"/>
        <end position="402"/>
    </location>
</feature>
<sequence>MPTLKLDSIVLTASLLALSACAPAPLKAPLTAAPAPAAEAKKPALPNQELTSQSLYQYLVGEVALQRNQPELAADALLDLAKNSRDPRLAKRATEAAVQGRQAIQAANAAELWQSLEPDSPQATQAAAALLLNSGRLSESRPYLEKILAGEGESRANGFLHINQMLARQRDRDAVLELVRELAKPYPELAEAHFAVAQAAWNAGKHDEAFAELRRVDTLKPGWEPAALFRGLALQQTSVPDALGFYRDFLQDHPKAREVRLAYARLLVGEKQYHQARAEFQRVMDDAPNNPDIAFAIGLLAMQEGDFEAADTYLQKALGNGYKDSDVVRLYLGQVAEERKRWDEATKWYDSVEQGEYYINAQTRHASLLAKQGKLDEARQRLQQAQAQNNQQRAALIQAEAQLLREARMYQDAFDVLGKGMEKLPNNPELLYDHAMAAEKLDKLDVMEKDLRHLIQLKPDNAHAYNALGYTFAERGIRLPEARDLVEKAAALAPEDAFIMDSLGWVYFRLGQPAKALEILRHALELSRDPEIAAHLGEVLWSQGQHDEARSVWQSALKQSPENEALRNVMQKFK</sequence>
<evidence type="ECO:0000256" key="4">
    <source>
        <dbReference type="SAM" id="Coils"/>
    </source>
</evidence>
<accession>A0A6F8VFS0</accession>
<feature type="signal peptide" evidence="5">
    <location>
        <begin position="1"/>
        <end position="22"/>
    </location>
</feature>
<dbReference type="Pfam" id="PF09976">
    <property type="entry name" value="TPR_21"/>
    <property type="match status" value="1"/>
</dbReference>
<keyword evidence="8" id="KW-1185">Reference proteome</keyword>